<evidence type="ECO:0000256" key="4">
    <source>
        <dbReference type="ARBA" id="ARBA00022553"/>
    </source>
</evidence>
<evidence type="ECO:0000256" key="5">
    <source>
        <dbReference type="ARBA" id="ARBA00022606"/>
    </source>
</evidence>
<gene>
    <name evidence="18" type="ORF">ACFQ27_18960</name>
</gene>
<evidence type="ECO:0000256" key="8">
    <source>
        <dbReference type="ARBA" id="ARBA00022679"/>
    </source>
</evidence>
<keyword evidence="12" id="KW-0067">ATP-binding</keyword>
<dbReference type="InterPro" id="IPR013655">
    <property type="entry name" value="PAS_fold_3"/>
</dbReference>
<evidence type="ECO:0000256" key="10">
    <source>
        <dbReference type="ARBA" id="ARBA00022741"/>
    </source>
</evidence>
<dbReference type="RefSeq" id="WP_377354682.1">
    <property type="nucleotide sequence ID" value="NZ_JBHTLQ010000071.1"/>
</dbReference>
<dbReference type="EC" id="2.7.13.3" evidence="2"/>
<protein>
    <recommendedName>
        <fullName evidence="2">histidine kinase</fullName>
        <ecNumber evidence="2">2.7.13.3</ecNumber>
    </recommendedName>
</protein>
<dbReference type="InterPro" id="IPR011102">
    <property type="entry name" value="Sig_transdc_His_kinase_HWE"/>
</dbReference>
<comment type="caution">
    <text evidence="18">The sequence shown here is derived from an EMBL/GenBank/DDBJ whole genome shotgun (WGS) entry which is preliminary data.</text>
</comment>
<dbReference type="SMART" id="SM00086">
    <property type="entry name" value="PAC"/>
    <property type="match status" value="1"/>
</dbReference>
<dbReference type="NCBIfam" id="TIGR00229">
    <property type="entry name" value="sensory_box"/>
    <property type="match status" value="1"/>
</dbReference>
<dbReference type="InterPro" id="IPR003018">
    <property type="entry name" value="GAF"/>
</dbReference>
<name>A0ABW3T686_9CAUL</name>
<dbReference type="EMBL" id="JBHTLQ010000071">
    <property type="protein sequence ID" value="MFD1192679.1"/>
    <property type="molecule type" value="Genomic_DNA"/>
</dbReference>
<sequence length="552" mass="59833">MADLARHIKDVTEASALDTAAEEMRRADSLNRIAVAIAVGDDLEQVVQAVVNGGVELTGAAFGAFFYKVENEAGEHLMLYSLAGAPPSAFEGYPTPSKTAVFAPTFDGVGVVRSDDITADPRYGHSAPHFGMPKGHLPVRSYLAAPVISRAGEVLGGLFFGHPDPGRFTARLETLLVGVAAQAAVAIETRRLQEASRRELAERTRAEAALAVSEAQSRLAAAENAQALASLKFALDAGRMGSWELDVETQAYIASDICKANYGYRPDQAFGFGDLVAAIHHEDRPRMQAAMEAAIASGEDYDVEYRITLPNGQERWIHARGRAAQTADHGGVRHMAGVSLDITERKRSEDRRQLLINELNHRVKNTLASVQAIARQTLRTSPDLAGFQEAFEARLLALSQTHNLLTERHWRSASLLAMLAAELRPHGGARDPRFTVEGDGDLHLQPKAAVALGMAMHELATNAAKYGALSTPTGRITLRAHRTWRDGQRRLVLDWIETGGPPVPVPSRRGFGARLLEDGLAGELAGDVRLEYRPEGLCCRMELPLDLVESTE</sequence>
<evidence type="ECO:0000256" key="7">
    <source>
        <dbReference type="ARBA" id="ARBA00022643"/>
    </source>
</evidence>
<keyword evidence="8 18" id="KW-0808">Transferase</keyword>
<feature type="domain" description="PAC" evidence="17">
    <location>
        <begin position="301"/>
        <end position="354"/>
    </location>
</feature>
<evidence type="ECO:0000256" key="6">
    <source>
        <dbReference type="ARBA" id="ARBA00022630"/>
    </source>
</evidence>
<dbReference type="PROSITE" id="PS50112">
    <property type="entry name" value="PAS"/>
    <property type="match status" value="1"/>
</dbReference>
<dbReference type="Gene3D" id="3.30.450.40">
    <property type="match status" value="1"/>
</dbReference>
<dbReference type="PANTHER" id="PTHR41523">
    <property type="entry name" value="TWO-COMPONENT SYSTEM SENSOR PROTEIN"/>
    <property type="match status" value="1"/>
</dbReference>
<evidence type="ECO:0000313" key="19">
    <source>
        <dbReference type="Proteomes" id="UP001597216"/>
    </source>
</evidence>
<dbReference type="InterPro" id="IPR000014">
    <property type="entry name" value="PAS"/>
</dbReference>
<keyword evidence="6" id="KW-0285">Flavoprotein</keyword>
<dbReference type="GO" id="GO:0004673">
    <property type="term" value="F:protein histidine kinase activity"/>
    <property type="evidence" value="ECO:0007669"/>
    <property type="project" value="UniProtKB-EC"/>
</dbReference>
<evidence type="ECO:0000256" key="15">
    <source>
        <dbReference type="ARBA" id="ARBA00023170"/>
    </source>
</evidence>
<dbReference type="SUPFAM" id="SSF55781">
    <property type="entry name" value="GAF domain-like"/>
    <property type="match status" value="1"/>
</dbReference>
<dbReference type="Gene3D" id="2.10.70.100">
    <property type="match status" value="1"/>
</dbReference>
<keyword evidence="3" id="KW-0600">Photoreceptor protein</keyword>
<dbReference type="PROSITE" id="PS50113">
    <property type="entry name" value="PAC"/>
    <property type="match status" value="1"/>
</dbReference>
<evidence type="ECO:0000256" key="11">
    <source>
        <dbReference type="ARBA" id="ARBA00022777"/>
    </source>
</evidence>
<evidence type="ECO:0000259" key="17">
    <source>
        <dbReference type="PROSITE" id="PS50113"/>
    </source>
</evidence>
<dbReference type="PANTHER" id="PTHR41523:SF7">
    <property type="entry name" value="HISTIDINE KINASE"/>
    <property type="match status" value="1"/>
</dbReference>
<dbReference type="Pfam" id="PF13185">
    <property type="entry name" value="GAF_2"/>
    <property type="match status" value="1"/>
</dbReference>
<dbReference type="Gene3D" id="3.30.565.10">
    <property type="entry name" value="Histidine kinase-like ATPase, C-terminal domain"/>
    <property type="match status" value="1"/>
</dbReference>
<dbReference type="SUPFAM" id="SSF55785">
    <property type="entry name" value="PYP-like sensor domain (PAS domain)"/>
    <property type="match status" value="1"/>
</dbReference>
<evidence type="ECO:0000256" key="3">
    <source>
        <dbReference type="ARBA" id="ARBA00022543"/>
    </source>
</evidence>
<dbReference type="SMART" id="SM00911">
    <property type="entry name" value="HWE_HK"/>
    <property type="match status" value="1"/>
</dbReference>
<dbReference type="InterPro" id="IPR035965">
    <property type="entry name" value="PAS-like_dom_sf"/>
</dbReference>
<feature type="domain" description="PAS" evidence="16">
    <location>
        <begin position="262"/>
        <end position="298"/>
    </location>
</feature>
<evidence type="ECO:0000313" key="18">
    <source>
        <dbReference type="EMBL" id="MFD1192679.1"/>
    </source>
</evidence>
<keyword evidence="9" id="KW-0677">Repeat</keyword>
<comment type="catalytic activity">
    <reaction evidence="1">
        <text>ATP + protein L-histidine = ADP + protein N-phospho-L-histidine.</text>
        <dbReference type="EC" id="2.7.13.3"/>
    </reaction>
</comment>
<keyword evidence="5" id="KW-0716">Sensory transduction</keyword>
<reference evidence="19" key="1">
    <citation type="journal article" date="2019" name="Int. J. Syst. Evol. Microbiol.">
        <title>The Global Catalogue of Microorganisms (GCM) 10K type strain sequencing project: providing services to taxonomists for standard genome sequencing and annotation.</title>
        <authorList>
            <consortium name="The Broad Institute Genomics Platform"/>
            <consortium name="The Broad Institute Genome Sequencing Center for Infectious Disease"/>
            <person name="Wu L."/>
            <person name="Ma J."/>
        </authorList>
    </citation>
    <scope>NUCLEOTIDE SEQUENCE [LARGE SCALE GENOMIC DNA]</scope>
    <source>
        <strain evidence="19">CCUG 55074</strain>
    </source>
</reference>
<keyword evidence="7" id="KW-0288">FMN</keyword>
<evidence type="ECO:0000256" key="12">
    <source>
        <dbReference type="ARBA" id="ARBA00022840"/>
    </source>
</evidence>
<dbReference type="Pfam" id="PF07536">
    <property type="entry name" value="HWE_HK"/>
    <property type="match status" value="1"/>
</dbReference>
<keyword evidence="13" id="KW-0157">Chromophore</keyword>
<dbReference type="CDD" id="cd16936">
    <property type="entry name" value="HATPase_RsbW-like"/>
    <property type="match status" value="1"/>
</dbReference>
<dbReference type="InterPro" id="IPR000700">
    <property type="entry name" value="PAS-assoc_C"/>
</dbReference>
<evidence type="ECO:0000256" key="9">
    <source>
        <dbReference type="ARBA" id="ARBA00022737"/>
    </source>
</evidence>
<keyword evidence="10" id="KW-0547">Nucleotide-binding</keyword>
<evidence type="ECO:0000259" key="16">
    <source>
        <dbReference type="PROSITE" id="PS50112"/>
    </source>
</evidence>
<dbReference type="SMART" id="SM00065">
    <property type="entry name" value="GAF"/>
    <property type="match status" value="1"/>
</dbReference>
<evidence type="ECO:0000256" key="13">
    <source>
        <dbReference type="ARBA" id="ARBA00022991"/>
    </source>
</evidence>
<dbReference type="InterPro" id="IPR029016">
    <property type="entry name" value="GAF-like_dom_sf"/>
</dbReference>
<dbReference type="Proteomes" id="UP001597216">
    <property type="component" value="Unassembled WGS sequence"/>
</dbReference>
<keyword evidence="4" id="KW-0597">Phosphoprotein</keyword>
<evidence type="ECO:0000256" key="1">
    <source>
        <dbReference type="ARBA" id="ARBA00000085"/>
    </source>
</evidence>
<dbReference type="InterPro" id="IPR036890">
    <property type="entry name" value="HATPase_C_sf"/>
</dbReference>
<evidence type="ECO:0000256" key="2">
    <source>
        <dbReference type="ARBA" id="ARBA00012438"/>
    </source>
</evidence>
<dbReference type="CDD" id="cd00130">
    <property type="entry name" value="PAS"/>
    <property type="match status" value="1"/>
</dbReference>
<accession>A0ABW3T686</accession>
<proteinExistence type="predicted"/>
<dbReference type="InterPro" id="IPR001610">
    <property type="entry name" value="PAC"/>
</dbReference>
<keyword evidence="19" id="KW-1185">Reference proteome</keyword>
<dbReference type="SUPFAM" id="SSF55874">
    <property type="entry name" value="ATPase domain of HSP90 chaperone/DNA topoisomerase II/histidine kinase"/>
    <property type="match status" value="1"/>
</dbReference>
<evidence type="ECO:0000256" key="14">
    <source>
        <dbReference type="ARBA" id="ARBA00023026"/>
    </source>
</evidence>
<keyword evidence="14" id="KW-0843">Virulence</keyword>
<keyword evidence="11 18" id="KW-0418">Kinase</keyword>
<dbReference type="Gene3D" id="3.30.450.20">
    <property type="entry name" value="PAS domain"/>
    <property type="match status" value="1"/>
</dbReference>
<organism evidence="18 19">
    <name type="scientific">Phenylobacterium conjunctum</name>
    <dbReference type="NCBI Taxonomy" id="1298959"/>
    <lineage>
        <taxon>Bacteria</taxon>
        <taxon>Pseudomonadati</taxon>
        <taxon>Pseudomonadota</taxon>
        <taxon>Alphaproteobacteria</taxon>
        <taxon>Caulobacterales</taxon>
        <taxon>Caulobacteraceae</taxon>
        <taxon>Phenylobacterium</taxon>
    </lineage>
</organism>
<dbReference type="Pfam" id="PF08447">
    <property type="entry name" value="PAS_3"/>
    <property type="match status" value="1"/>
</dbReference>
<keyword evidence="15" id="KW-0675">Receptor</keyword>